<evidence type="ECO:0000259" key="2">
    <source>
        <dbReference type="Pfam" id="PF10421"/>
    </source>
</evidence>
<dbReference type="PANTHER" id="PTHR11258">
    <property type="entry name" value="2-5 OLIGOADENYLATE SYNTHETASE"/>
    <property type="match status" value="1"/>
</dbReference>
<keyword evidence="4" id="KW-1185">Reference proteome</keyword>
<dbReference type="InterPro" id="IPR006117">
    <property type="entry name" value="2-5OAS_C_CS"/>
</dbReference>
<dbReference type="Pfam" id="PF10421">
    <property type="entry name" value="OAS1_C"/>
    <property type="match status" value="1"/>
</dbReference>
<dbReference type="Ensembl" id="ENSSHAT00000044176.1">
    <property type="protein sequence ID" value="ENSSHAP00000044850.1"/>
    <property type="gene ID" value="ENSSHAG00000025571.1"/>
</dbReference>
<dbReference type="GO" id="GO:0045071">
    <property type="term" value="P:negative regulation of viral genome replication"/>
    <property type="evidence" value="ECO:0007669"/>
    <property type="project" value="TreeGrafter"/>
</dbReference>
<dbReference type="GeneTree" id="ENSGT00510000046406"/>
<sequence>MIWFSSTGQMNRDLKKPDPHIYIDLIKESQAGEEFFICFTELQNSFFNHRCNKLKNLVRLVKHWYKMCKEKMDSLPPQYALELLTIYAWEHGSQEINFSIARGFQTVLYLIQKYQELMIYWTINYDTQNETIARYLCCQLQKHRPVILDPADPTSDVGGGKKWSWDKLAQEAERWSTASCLQNWDGSWVQPWNVPVSEKTSSRHFCVYVVCMYDTPRKGPHGFRQPSSLHSPPPTPWFQIHCHVKLEGKSLFCGPDLS</sequence>
<evidence type="ECO:0000256" key="1">
    <source>
        <dbReference type="ARBA" id="ARBA00022884"/>
    </source>
</evidence>
<reference evidence="3" key="3">
    <citation type="submission" date="2025-09" db="UniProtKB">
        <authorList>
            <consortium name="Ensembl"/>
        </authorList>
    </citation>
    <scope>IDENTIFICATION</scope>
</reference>
<name>A0A7N4V7E1_SARHA</name>
<reference evidence="3" key="2">
    <citation type="submission" date="2025-08" db="UniProtKB">
        <authorList>
            <consortium name="Ensembl"/>
        </authorList>
    </citation>
    <scope>IDENTIFICATION</scope>
</reference>
<dbReference type="FunFam" id="1.10.1410.20:FF:000001">
    <property type="entry name" value="2'-5'-oligoadenylate synthetase 1"/>
    <property type="match status" value="1"/>
</dbReference>
<organism evidence="3 4">
    <name type="scientific">Sarcophilus harrisii</name>
    <name type="common">Tasmanian devil</name>
    <name type="synonym">Sarcophilus laniarius</name>
    <dbReference type="NCBI Taxonomy" id="9305"/>
    <lineage>
        <taxon>Eukaryota</taxon>
        <taxon>Metazoa</taxon>
        <taxon>Chordata</taxon>
        <taxon>Craniata</taxon>
        <taxon>Vertebrata</taxon>
        <taxon>Euteleostomi</taxon>
        <taxon>Mammalia</taxon>
        <taxon>Metatheria</taxon>
        <taxon>Dasyuromorphia</taxon>
        <taxon>Dasyuridae</taxon>
        <taxon>Sarcophilus</taxon>
    </lineage>
</organism>
<evidence type="ECO:0000313" key="4">
    <source>
        <dbReference type="Proteomes" id="UP000007648"/>
    </source>
</evidence>
<keyword evidence="1" id="KW-0694">RNA-binding</keyword>
<dbReference type="GO" id="GO:0001730">
    <property type="term" value="F:2'-5'-oligoadenylate synthetase activity"/>
    <property type="evidence" value="ECO:0007669"/>
    <property type="project" value="TreeGrafter"/>
</dbReference>
<reference evidence="3 4" key="1">
    <citation type="journal article" date="2011" name="Proc. Natl. Acad. Sci. U.S.A.">
        <title>Genetic diversity and population structure of the endangered marsupial Sarcophilus harrisii (Tasmanian devil).</title>
        <authorList>
            <person name="Miller W."/>
            <person name="Hayes V.M."/>
            <person name="Ratan A."/>
            <person name="Petersen D.C."/>
            <person name="Wittekindt N.E."/>
            <person name="Miller J."/>
            <person name="Walenz B."/>
            <person name="Knight J."/>
            <person name="Qi J."/>
            <person name="Zhao F."/>
            <person name="Wang Q."/>
            <person name="Bedoya-Reina O.C."/>
            <person name="Katiyar N."/>
            <person name="Tomsho L.P."/>
            <person name="Kasson L.M."/>
            <person name="Hardie R.A."/>
            <person name="Woodbridge P."/>
            <person name="Tindall E.A."/>
            <person name="Bertelsen M.F."/>
            <person name="Dixon D."/>
            <person name="Pyecroft S."/>
            <person name="Helgen K.M."/>
            <person name="Lesk A.M."/>
            <person name="Pringle T.H."/>
            <person name="Patterson N."/>
            <person name="Zhang Y."/>
            <person name="Kreiss A."/>
            <person name="Woods G.M."/>
            <person name="Jones M.E."/>
            <person name="Schuster S.C."/>
        </authorList>
    </citation>
    <scope>NUCLEOTIDE SEQUENCE [LARGE SCALE GENOMIC DNA]</scope>
</reference>
<dbReference type="GO" id="GO:0005829">
    <property type="term" value="C:cytosol"/>
    <property type="evidence" value="ECO:0007669"/>
    <property type="project" value="TreeGrafter"/>
</dbReference>
<dbReference type="GO" id="GO:0003725">
    <property type="term" value="F:double-stranded RNA binding"/>
    <property type="evidence" value="ECO:0007669"/>
    <property type="project" value="TreeGrafter"/>
</dbReference>
<dbReference type="SUPFAM" id="SSF81631">
    <property type="entry name" value="PAP/OAS1 substrate-binding domain"/>
    <property type="match status" value="1"/>
</dbReference>
<dbReference type="InterPro" id="IPR018952">
    <property type="entry name" value="2-5-oligoAdlate_synth_1_dom2/C"/>
</dbReference>
<feature type="domain" description="2'-5'-oligoadenylate synthetase 1" evidence="2">
    <location>
        <begin position="16"/>
        <end position="196"/>
    </location>
</feature>
<dbReference type="GO" id="GO:0051607">
    <property type="term" value="P:defense response to virus"/>
    <property type="evidence" value="ECO:0007669"/>
    <property type="project" value="TreeGrafter"/>
</dbReference>
<dbReference type="InParanoid" id="A0A7N4V7E1"/>
<protein>
    <recommendedName>
        <fullName evidence="2">2'-5'-oligoadenylate synthetase 1 domain-containing protein</fullName>
    </recommendedName>
</protein>
<proteinExistence type="predicted"/>
<dbReference type="GO" id="GO:0016020">
    <property type="term" value="C:membrane"/>
    <property type="evidence" value="ECO:0007669"/>
    <property type="project" value="TreeGrafter"/>
</dbReference>
<dbReference type="Gene3D" id="1.10.1410.20">
    <property type="entry name" value="2'-5'-oligoadenylate synthetase 1, domain 2"/>
    <property type="match status" value="1"/>
</dbReference>
<dbReference type="PANTHER" id="PTHR11258:SF13">
    <property type="entry name" value="2'-5'-OLIGOADENYLATE SYNTHASE 1"/>
    <property type="match status" value="1"/>
</dbReference>
<dbReference type="AlphaFoldDB" id="A0A7N4V7E1"/>
<evidence type="ECO:0000313" key="3">
    <source>
        <dbReference type="Ensembl" id="ENSSHAP00000044850.1"/>
    </source>
</evidence>
<dbReference type="PROSITE" id="PS00833">
    <property type="entry name" value="25A_SYNTH_2"/>
    <property type="match status" value="1"/>
</dbReference>
<accession>A0A7N4V7E1</accession>
<dbReference type="GO" id="GO:0005654">
    <property type="term" value="C:nucleoplasm"/>
    <property type="evidence" value="ECO:0007669"/>
    <property type="project" value="TreeGrafter"/>
</dbReference>
<dbReference type="Proteomes" id="UP000007648">
    <property type="component" value="Unassembled WGS sequence"/>
</dbReference>